<feature type="compositionally biased region" description="Basic and acidic residues" evidence="1">
    <location>
        <begin position="185"/>
        <end position="196"/>
    </location>
</feature>
<feature type="compositionally biased region" description="Polar residues" evidence="1">
    <location>
        <begin position="82"/>
        <end position="93"/>
    </location>
</feature>
<protein>
    <submittedName>
        <fullName evidence="2">Uncharacterized protein</fullName>
    </submittedName>
</protein>
<dbReference type="AlphaFoldDB" id="A0A5J5EZY1"/>
<keyword evidence="3" id="KW-1185">Reference proteome</keyword>
<evidence type="ECO:0000313" key="2">
    <source>
        <dbReference type="EMBL" id="KAA8909083.1"/>
    </source>
</evidence>
<evidence type="ECO:0000256" key="1">
    <source>
        <dbReference type="SAM" id="MobiDB-lite"/>
    </source>
</evidence>
<dbReference type="InParanoid" id="A0A5J5EZY1"/>
<accession>A0A5J5EZY1</accession>
<sequence>MSDPNIPFTGWSDPTYTGVPMDFINRSFDVPLDVNEQAYLDTILAGGRGFMDEKALRWHLAVSWTLSRRIWELEQRHDDQLGTKSPGNDTSNKVGIDGPSEGVQENPNAVGAPPFRGSIEAQQHATSEGHQVLATGISRDPILEGMTMGELRMKINEVYGAIVSDDTQTGNIKPGDSSIASVDNEGDKVGPAESHKHYNHQLPVSQTPHIGQHPSELREAPKSAGATLKPRGQLKRRVVDGGDWELRPKEVLSGEMVEVESRLGIAQMPKEAFDRNREILAVESQVIRSYLPPGVTSLQGLIQELKTALGKKKLEEKPVESVSSLEASPVTEYRLGRLENRCRGMQLESAEGTVIGKTSTLEREIKVRDMTPPKPDTRSIKQAPQLVKQHLPFRYIHRDHRIDALKIWRLDRFSEFLAQRHKMKDLSDDHIFRLAKALYKYRLDCMEDLQAVLQTKCEISNADSLIANMHCLRAEGKLLNQDDRRKNLGGLRREDSRKLIASVLHL</sequence>
<organism evidence="2 3">
    <name type="scientific">Sphaerosporella brunnea</name>
    <dbReference type="NCBI Taxonomy" id="1250544"/>
    <lineage>
        <taxon>Eukaryota</taxon>
        <taxon>Fungi</taxon>
        <taxon>Dikarya</taxon>
        <taxon>Ascomycota</taxon>
        <taxon>Pezizomycotina</taxon>
        <taxon>Pezizomycetes</taxon>
        <taxon>Pezizales</taxon>
        <taxon>Pyronemataceae</taxon>
        <taxon>Sphaerosporella</taxon>
    </lineage>
</organism>
<gene>
    <name evidence="2" type="ORF">FN846DRAFT_632973</name>
</gene>
<feature type="region of interest" description="Disordered" evidence="1">
    <location>
        <begin position="79"/>
        <end position="102"/>
    </location>
</feature>
<name>A0A5J5EZY1_9PEZI</name>
<proteinExistence type="predicted"/>
<comment type="caution">
    <text evidence="2">The sequence shown here is derived from an EMBL/GenBank/DDBJ whole genome shotgun (WGS) entry which is preliminary data.</text>
</comment>
<reference evidence="2 3" key="1">
    <citation type="submission" date="2019-09" db="EMBL/GenBank/DDBJ databases">
        <title>Draft genome of the ectomycorrhizal ascomycete Sphaerosporella brunnea.</title>
        <authorList>
            <consortium name="DOE Joint Genome Institute"/>
            <person name="Benucci G.M."/>
            <person name="Marozzi G."/>
            <person name="Antonielli L."/>
            <person name="Sanchez S."/>
            <person name="Marco P."/>
            <person name="Wang X."/>
            <person name="Falini L.B."/>
            <person name="Barry K."/>
            <person name="Haridas S."/>
            <person name="Lipzen A."/>
            <person name="Labutti K."/>
            <person name="Grigoriev I.V."/>
            <person name="Murat C."/>
            <person name="Martin F."/>
            <person name="Albertini E."/>
            <person name="Donnini D."/>
            <person name="Bonito G."/>
        </authorList>
    </citation>
    <scope>NUCLEOTIDE SEQUENCE [LARGE SCALE GENOMIC DNA]</scope>
    <source>
        <strain evidence="2 3">Sb_GMNB300</strain>
    </source>
</reference>
<dbReference type="Proteomes" id="UP000326924">
    <property type="component" value="Unassembled WGS sequence"/>
</dbReference>
<dbReference type="EMBL" id="VXIS01000061">
    <property type="protein sequence ID" value="KAA8909083.1"/>
    <property type="molecule type" value="Genomic_DNA"/>
</dbReference>
<evidence type="ECO:0000313" key="3">
    <source>
        <dbReference type="Proteomes" id="UP000326924"/>
    </source>
</evidence>
<feature type="region of interest" description="Disordered" evidence="1">
    <location>
        <begin position="166"/>
        <end position="233"/>
    </location>
</feature>